<dbReference type="InterPro" id="IPR007471">
    <property type="entry name" value="N-end_Aminoacyl_Trfase_N"/>
</dbReference>
<evidence type="ECO:0000256" key="2">
    <source>
        <dbReference type="ARBA" id="ARBA00012025"/>
    </source>
</evidence>
<dbReference type="EC" id="2.3.2.8" evidence="2"/>
<proteinExistence type="inferred from homology"/>
<sequence>MERRRNEEQVNIESAGGLSDGETVPFTWVHRAKDRATAAVTHSFKYRTQYRVSHSPGGHSTSIEELMSRVQDYQNLIDRSWRRSGNYAYKPLMSQTCCPQYSIRLSAVNYQPNKSHKKVLKKVQKFLQDGEMTHTTNDGISVEPMDSQADSPVSCNVFCKYQSEVPEDELKPLSTEVEETEKHHGEREIERDSEEAQKESDDPIETAQLKAHIHFMPKPGAALNLMDLDYAKRCGFFLEPLRCPIPLRGIDATPLAKNKPQYWAQLTMCMAPAHQEVIRFLPPCRKAKDLLKERCLQKMLIEKGDQTTLTEHTAVTPTSSKPKASGTKSIEEFIHVPDSDSLAHRLEFTRFLCDSPLEPETRSDGVSCGYGSFHQQYWLYGKIIAVGVIDILPYCVSSVYLYYDPDYSFLSLGVYSALREIAFTRELQKKASDLCYYYMGFYSHTCPKMRYKGQYKPSQLLCPESYSWVPIEKCLLLLKSSKYSRFSYNPKEGDKDHLSELNRVRVLHKRTVMPYSVYKKRLVLSIPILQVSGIGRYLLYRNSDTEIRYFCDIGNRYRSVRIGEIRYFADIGRYHPIPILANIGSLQTSQKDGENHMNHLEMTTKDKNLLLVGREEKALVLSIPILQISGIGRYLLYRNSDTEFRYFCDIGNQNRKFL</sequence>
<dbReference type="EMBL" id="CAUEEQ010037001">
    <property type="protein sequence ID" value="CAJ0953593.1"/>
    <property type="molecule type" value="Genomic_DNA"/>
</dbReference>
<keyword evidence="4" id="KW-0012">Acyltransferase</keyword>
<dbReference type="Proteomes" id="UP001176940">
    <property type="component" value="Unassembled WGS sequence"/>
</dbReference>
<evidence type="ECO:0000313" key="8">
    <source>
        <dbReference type="EMBL" id="CAJ0953593.1"/>
    </source>
</evidence>
<evidence type="ECO:0000313" key="9">
    <source>
        <dbReference type="Proteomes" id="UP001176940"/>
    </source>
</evidence>
<dbReference type="InterPro" id="IPR030700">
    <property type="entry name" value="N-end_Aminoacyl_Trfase"/>
</dbReference>
<dbReference type="PANTHER" id="PTHR21367">
    <property type="entry name" value="ARGININE-TRNA-PROTEIN TRANSFERASE 1"/>
    <property type="match status" value="1"/>
</dbReference>
<evidence type="ECO:0000259" key="7">
    <source>
        <dbReference type="Pfam" id="PF04377"/>
    </source>
</evidence>
<evidence type="ECO:0000259" key="6">
    <source>
        <dbReference type="Pfam" id="PF04376"/>
    </source>
</evidence>
<dbReference type="InterPro" id="IPR007472">
    <property type="entry name" value="N-end_Aminoacyl_Trfase_C"/>
</dbReference>
<dbReference type="PANTHER" id="PTHR21367:SF1">
    <property type="entry name" value="ARGINYL-TRNA--PROTEIN TRANSFERASE 1"/>
    <property type="match status" value="1"/>
</dbReference>
<organism evidence="8 9">
    <name type="scientific">Ranitomeya imitator</name>
    <name type="common">mimic poison frog</name>
    <dbReference type="NCBI Taxonomy" id="111125"/>
    <lineage>
        <taxon>Eukaryota</taxon>
        <taxon>Metazoa</taxon>
        <taxon>Chordata</taxon>
        <taxon>Craniata</taxon>
        <taxon>Vertebrata</taxon>
        <taxon>Euteleostomi</taxon>
        <taxon>Amphibia</taxon>
        <taxon>Batrachia</taxon>
        <taxon>Anura</taxon>
        <taxon>Neobatrachia</taxon>
        <taxon>Hyloidea</taxon>
        <taxon>Dendrobatidae</taxon>
        <taxon>Dendrobatinae</taxon>
        <taxon>Ranitomeya</taxon>
    </lineage>
</organism>
<keyword evidence="9" id="KW-1185">Reference proteome</keyword>
<evidence type="ECO:0000256" key="1">
    <source>
        <dbReference type="ARBA" id="ARBA00009991"/>
    </source>
</evidence>
<feature type="region of interest" description="Disordered" evidence="5">
    <location>
        <begin position="169"/>
        <end position="203"/>
    </location>
</feature>
<gene>
    <name evidence="8" type="ORF">RIMI_LOCUS14385702</name>
</gene>
<evidence type="ECO:0000256" key="3">
    <source>
        <dbReference type="ARBA" id="ARBA00022679"/>
    </source>
</evidence>
<evidence type="ECO:0000256" key="4">
    <source>
        <dbReference type="ARBA" id="ARBA00023315"/>
    </source>
</evidence>
<dbReference type="Pfam" id="PF04377">
    <property type="entry name" value="ATE_C"/>
    <property type="match status" value="1"/>
</dbReference>
<feature type="domain" description="N-end aminoacyl transferase N-terminal" evidence="6">
    <location>
        <begin position="64"/>
        <end position="118"/>
    </location>
</feature>
<name>A0ABN9M0P6_9NEOB</name>
<evidence type="ECO:0000256" key="5">
    <source>
        <dbReference type="SAM" id="MobiDB-lite"/>
    </source>
</evidence>
<keyword evidence="3" id="KW-0808">Transferase</keyword>
<accession>A0ABN9M0P6</accession>
<reference evidence="8" key="1">
    <citation type="submission" date="2023-07" db="EMBL/GenBank/DDBJ databases">
        <authorList>
            <person name="Stuckert A."/>
        </authorList>
    </citation>
    <scope>NUCLEOTIDE SEQUENCE</scope>
</reference>
<protein>
    <recommendedName>
        <fullName evidence="2">arginyltransferase</fullName>
        <ecNumber evidence="2">2.3.2.8</ecNumber>
    </recommendedName>
</protein>
<comment type="caution">
    <text evidence="8">The sequence shown here is derived from an EMBL/GenBank/DDBJ whole genome shotgun (WGS) entry which is preliminary data.</text>
</comment>
<feature type="domain" description="N-end rule aminoacyl transferase C-terminal" evidence="7">
    <location>
        <begin position="343"/>
        <end position="462"/>
    </location>
</feature>
<dbReference type="Pfam" id="PF04376">
    <property type="entry name" value="ATE_N"/>
    <property type="match status" value="1"/>
</dbReference>
<comment type="similarity">
    <text evidence="1">Belongs to the R-transferase family.</text>
</comment>
<feature type="compositionally biased region" description="Basic and acidic residues" evidence="5">
    <location>
        <begin position="180"/>
        <end position="201"/>
    </location>
</feature>